<evidence type="ECO:0000313" key="2">
    <source>
        <dbReference type="EMBL" id="KRX09703.1"/>
    </source>
</evidence>
<gene>
    <name evidence="2" type="ORF">PPERSA_02575</name>
</gene>
<proteinExistence type="predicted"/>
<sequence length="221" mass="26225">MHYQYELENSNVEQNSIDQDLENNSQIIEKLSHITNNQQQYYSNQSQVQNQLINQNQGQKINEQNSLQQQFKKISQQFLSVGGHGHSQPLKIKKSLFNSMISNQNSPLKRVNKKQSQNKKKDQEKNTIIFNKENKETYDHIKNIQSQKKEDDLQLQAQLQYPFESQGSSYSSFEKSQFANQIDDDIREWKDKLKKDNDIYNFFIDRVKNKKSKSYSIKYTE</sequence>
<feature type="region of interest" description="Disordered" evidence="1">
    <location>
        <begin position="103"/>
        <end position="126"/>
    </location>
</feature>
<organism evidence="2 3">
    <name type="scientific">Pseudocohnilembus persalinus</name>
    <name type="common">Ciliate</name>
    <dbReference type="NCBI Taxonomy" id="266149"/>
    <lineage>
        <taxon>Eukaryota</taxon>
        <taxon>Sar</taxon>
        <taxon>Alveolata</taxon>
        <taxon>Ciliophora</taxon>
        <taxon>Intramacronucleata</taxon>
        <taxon>Oligohymenophorea</taxon>
        <taxon>Scuticociliatia</taxon>
        <taxon>Philasterida</taxon>
        <taxon>Pseudocohnilembidae</taxon>
        <taxon>Pseudocohnilembus</taxon>
    </lineage>
</organism>
<evidence type="ECO:0000256" key="1">
    <source>
        <dbReference type="SAM" id="MobiDB-lite"/>
    </source>
</evidence>
<dbReference type="Proteomes" id="UP000054937">
    <property type="component" value="Unassembled WGS sequence"/>
</dbReference>
<protein>
    <submittedName>
        <fullName evidence="2">Uncharacterized protein</fullName>
    </submittedName>
</protein>
<dbReference type="AlphaFoldDB" id="A0A0V0R5F5"/>
<keyword evidence="3" id="KW-1185">Reference proteome</keyword>
<accession>A0A0V0R5F5</accession>
<dbReference type="EMBL" id="LDAU01000044">
    <property type="protein sequence ID" value="KRX09703.1"/>
    <property type="molecule type" value="Genomic_DNA"/>
</dbReference>
<dbReference type="InParanoid" id="A0A0V0R5F5"/>
<name>A0A0V0R5F5_PSEPJ</name>
<comment type="caution">
    <text evidence="2">The sequence shown here is derived from an EMBL/GenBank/DDBJ whole genome shotgun (WGS) entry which is preliminary data.</text>
</comment>
<evidence type="ECO:0000313" key="3">
    <source>
        <dbReference type="Proteomes" id="UP000054937"/>
    </source>
</evidence>
<reference evidence="2 3" key="1">
    <citation type="journal article" date="2015" name="Sci. Rep.">
        <title>Genome of the facultative scuticociliatosis pathogen Pseudocohnilembus persalinus provides insight into its virulence through horizontal gene transfer.</title>
        <authorList>
            <person name="Xiong J."/>
            <person name="Wang G."/>
            <person name="Cheng J."/>
            <person name="Tian M."/>
            <person name="Pan X."/>
            <person name="Warren A."/>
            <person name="Jiang C."/>
            <person name="Yuan D."/>
            <person name="Miao W."/>
        </authorList>
    </citation>
    <scope>NUCLEOTIDE SEQUENCE [LARGE SCALE GENOMIC DNA]</scope>
    <source>
        <strain evidence="2">36N120E</strain>
    </source>
</reference>